<evidence type="ECO:0000313" key="2">
    <source>
        <dbReference type="EMBL" id="SVC46505.1"/>
    </source>
</evidence>
<dbReference type="EMBL" id="UINC01092701">
    <property type="protein sequence ID" value="SVC46505.1"/>
    <property type="molecule type" value="Genomic_DNA"/>
</dbReference>
<reference evidence="2" key="1">
    <citation type="submission" date="2018-05" db="EMBL/GenBank/DDBJ databases">
        <authorList>
            <person name="Lanie J.A."/>
            <person name="Ng W.-L."/>
            <person name="Kazmierczak K.M."/>
            <person name="Andrzejewski T.M."/>
            <person name="Davidsen T.M."/>
            <person name="Wayne K.J."/>
            <person name="Tettelin H."/>
            <person name="Glass J.I."/>
            <person name="Rusch D."/>
            <person name="Podicherti R."/>
            <person name="Tsui H.-C.T."/>
            <person name="Winkler M.E."/>
        </authorList>
    </citation>
    <scope>NUCLEOTIDE SEQUENCE</scope>
</reference>
<sequence>VKFAYAFRRESWYPHFGPRGTKLVPADLRASWLKKVKSLGFDGLEISAVHPDGDDVNSGTIGEFRRQLEGAGLPALGVRGGGSLNNPRTAETARERWEQAIQFAAWVGSPILNGNLCTPSNPSQPGHFVGDLLSQDGSREASEDDYQRAAAILRPLADRAADLGVGIALEVHQHSIIDTAWAAIKFMAMIDRDNVSINPDLGNIYWLYDKPEETSESA</sequence>
<evidence type="ECO:0000259" key="1">
    <source>
        <dbReference type="Pfam" id="PF01261"/>
    </source>
</evidence>
<gene>
    <name evidence="2" type="ORF">METZ01_LOCUS299359</name>
</gene>
<protein>
    <recommendedName>
        <fullName evidence="1">Xylose isomerase-like TIM barrel domain-containing protein</fullName>
    </recommendedName>
</protein>
<feature type="non-terminal residue" evidence="2">
    <location>
        <position position="1"/>
    </location>
</feature>
<dbReference type="PANTHER" id="PTHR12110:SF41">
    <property type="entry name" value="INOSOSE DEHYDRATASE"/>
    <property type="match status" value="1"/>
</dbReference>
<feature type="non-terminal residue" evidence="2">
    <location>
        <position position="218"/>
    </location>
</feature>
<accession>A0A382MEM4</accession>
<feature type="domain" description="Xylose isomerase-like TIM barrel" evidence="1">
    <location>
        <begin position="33"/>
        <end position="210"/>
    </location>
</feature>
<dbReference type="PANTHER" id="PTHR12110">
    <property type="entry name" value="HYDROXYPYRUVATE ISOMERASE"/>
    <property type="match status" value="1"/>
</dbReference>
<dbReference type="InterPro" id="IPR036237">
    <property type="entry name" value="Xyl_isomerase-like_sf"/>
</dbReference>
<dbReference type="Gene3D" id="3.20.20.150">
    <property type="entry name" value="Divalent-metal-dependent TIM barrel enzymes"/>
    <property type="match status" value="1"/>
</dbReference>
<dbReference type="InterPro" id="IPR013022">
    <property type="entry name" value="Xyl_isomerase-like_TIM-brl"/>
</dbReference>
<name>A0A382MEM4_9ZZZZ</name>
<dbReference type="SUPFAM" id="SSF51658">
    <property type="entry name" value="Xylose isomerase-like"/>
    <property type="match status" value="1"/>
</dbReference>
<proteinExistence type="predicted"/>
<dbReference type="InterPro" id="IPR050312">
    <property type="entry name" value="IolE/XylAMocC-like"/>
</dbReference>
<organism evidence="2">
    <name type="scientific">marine metagenome</name>
    <dbReference type="NCBI Taxonomy" id="408172"/>
    <lineage>
        <taxon>unclassified sequences</taxon>
        <taxon>metagenomes</taxon>
        <taxon>ecological metagenomes</taxon>
    </lineage>
</organism>
<dbReference type="AlphaFoldDB" id="A0A382MEM4"/>
<dbReference type="Pfam" id="PF01261">
    <property type="entry name" value="AP_endonuc_2"/>
    <property type="match status" value="1"/>
</dbReference>